<dbReference type="EMBL" id="CP039690">
    <property type="protein sequence ID" value="QCI68615.1"/>
    <property type="molecule type" value="Genomic_DNA"/>
</dbReference>
<dbReference type="RefSeq" id="WP_136964034.1">
    <property type="nucleotide sequence ID" value="NZ_CP039690.1"/>
</dbReference>
<gene>
    <name evidence="2" type="ORF">E8M01_32920</name>
</gene>
<dbReference type="Pfam" id="PF09361">
    <property type="entry name" value="Phasin_2"/>
    <property type="match status" value="1"/>
</dbReference>
<protein>
    <submittedName>
        <fullName evidence="2">Phasin family protein</fullName>
    </submittedName>
</protein>
<organism evidence="2 3">
    <name type="scientific">Phreatobacter stygius</name>
    <dbReference type="NCBI Taxonomy" id="1940610"/>
    <lineage>
        <taxon>Bacteria</taxon>
        <taxon>Pseudomonadati</taxon>
        <taxon>Pseudomonadota</taxon>
        <taxon>Alphaproteobacteria</taxon>
        <taxon>Hyphomicrobiales</taxon>
        <taxon>Phreatobacteraceae</taxon>
        <taxon>Phreatobacter</taxon>
    </lineage>
</organism>
<dbReference type="AlphaFoldDB" id="A0A4D7BD68"/>
<evidence type="ECO:0000313" key="3">
    <source>
        <dbReference type="Proteomes" id="UP000298781"/>
    </source>
</evidence>
<name>A0A4D7BD68_9HYPH</name>
<accession>A0A4D7BD68</accession>
<evidence type="ECO:0000313" key="2">
    <source>
        <dbReference type="EMBL" id="QCI68615.1"/>
    </source>
</evidence>
<keyword evidence="3" id="KW-1185">Reference proteome</keyword>
<evidence type="ECO:0000259" key="1">
    <source>
        <dbReference type="Pfam" id="PF09361"/>
    </source>
</evidence>
<proteinExistence type="predicted"/>
<dbReference type="Proteomes" id="UP000298781">
    <property type="component" value="Chromosome"/>
</dbReference>
<reference evidence="2 3" key="1">
    <citation type="submission" date="2019-04" db="EMBL/GenBank/DDBJ databases">
        <title>Phreatobacter aquaticus sp. nov.</title>
        <authorList>
            <person name="Choi A."/>
        </authorList>
    </citation>
    <scope>NUCLEOTIDE SEQUENCE [LARGE SCALE GENOMIC DNA]</scope>
    <source>
        <strain evidence="2 3">KCTC 52518</strain>
    </source>
</reference>
<dbReference type="InterPro" id="IPR010127">
    <property type="entry name" value="Phasin_subfam-1"/>
</dbReference>
<feature type="domain" description="Phasin" evidence="1">
    <location>
        <begin position="7"/>
        <end position="102"/>
    </location>
</feature>
<sequence length="112" mass="12132">MLQNFDDVQKLGKDGLDRTVKSLTAVTKGYQAITAEVVDYAKKSFEESSAAVEKFAAVKSLDKAIELQSTLVKSAYETAVARATKIGELYSDLAKEIYKPYEGVFGKAAAAK</sequence>
<dbReference type="NCBIfam" id="TIGR01841">
    <property type="entry name" value="phasin"/>
    <property type="match status" value="1"/>
</dbReference>
<dbReference type="InterPro" id="IPR018968">
    <property type="entry name" value="Phasin"/>
</dbReference>
<dbReference type="KEGG" id="pstg:E8M01_32920"/>
<dbReference type="OrthoDB" id="7678100at2"/>